<dbReference type="InterPro" id="IPR036291">
    <property type="entry name" value="NAD(P)-bd_dom_sf"/>
</dbReference>
<protein>
    <submittedName>
        <fullName evidence="2">Oxidoreductase</fullName>
    </submittedName>
</protein>
<dbReference type="Pfam" id="PF13561">
    <property type="entry name" value="adh_short_C2"/>
    <property type="match status" value="1"/>
</dbReference>
<dbReference type="InterPro" id="IPR002347">
    <property type="entry name" value="SDR_fam"/>
</dbReference>
<comment type="caution">
    <text evidence="2">The sequence shown here is derived from an EMBL/GenBank/DDBJ whole genome shotgun (WGS) entry which is preliminary data.</text>
</comment>
<comment type="similarity">
    <text evidence="1">Belongs to the short-chain dehydrogenases/reductases (SDR) family.</text>
</comment>
<evidence type="ECO:0000313" key="2">
    <source>
        <dbReference type="EMBL" id="MFC3853373.1"/>
    </source>
</evidence>
<proteinExistence type="inferred from homology"/>
<evidence type="ECO:0000313" key="3">
    <source>
        <dbReference type="Proteomes" id="UP001595617"/>
    </source>
</evidence>
<dbReference type="SUPFAM" id="SSF51735">
    <property type="entry name" value="NAD(P)-binding Rossmann-fold domains"/>
    <property type="match status" value="1"/>
</dbReference>
<dbReference type="PRINTS" id="PR00081">
    <property type="entry name" value="GDHRDH"/>
</dbReference>
<dbReference type="Proteomes" id="UP001595617">
    <property type="component" value="Unassembled WGS sequence"/>
</dbReference>
<gene>
    <name evidence="2" type="ORF">ACFOOG_11065</name>
</gene>
<dbReference type="EMBL" id="JBHRYR010000003">
    <property type="protein sequence ID" value="MFC3853373.1"/>
    <property type="molecule type" value="Genomic_DNA"/>
</dbReference>
<dbReference type="NCBIfam" id="NF006619">
    <property type="entry name" value="PRK09186.1"/>
    <property type="match status" value="1"/>
</dbReference>
<name>A0ABV7ZXX3_9GAMM</name>
<dbReference type="Gene3D" id="3.40.50.720">
    <property type="entry name" value="NAD(P)-binding Rossmann-like Domain"/>
    <property type="match status" value="1"/>
</dbReference>
<dbReference type="RefSeq" id="WP_380696464.1">
    <property type="nucleotide sequence ID" value="NZ_JBHRYR010000003.1"/>
</dbReference>
<reference evidence="3" key="1">
    <citation type="journal article" date="2019" name="Int. J. Syst. Evol. Microbiol.">
        <title>The Global Catalogue of Microorganisms (GCM) 10K type strain sequencing project: providing services to taxonomists for standard genome sequencing and annotation.</title>
        <authorList>
            <consortium name="The Broad Institute Genomics Platform"/>
            <consortium name="The Broad Institute Genome Sequencing Center for Infectious Disease"/>
            <person name="Wu L."/>
            <person name="Ma J."/>
        </authorList>
    </citation>
    <scope>NUCLEOTIDE SEQUENCE [LARGE SCALE GENOMIC DNA]</scope>
    <source>
        <strain evidence="3">IBRC 10765</strain>
    </source>
</reference>
<keyword evidence="3" id="KW-1185">Reference proteome</keyword>
<dbReference type="PANTHER" id="PTHR42760">
    <property type="entry name" value="SHORT-CHAIN DEHYDROGENASES/REDUCTASES FAMILY MEMBER"/>
    <property type="match status" value="1"/>
</dbReference>
<organism evidence="2 3">
    <name type="scientific">Saccharospirillum mangrovi</name>
    <dbReference type="NCBI Taxonomy" id="2161747"/>
    <lineage>
        <taxon>Bacteria</taxon>
        <taxon>Pseudomonadati</taxon>
        <taxon>Pseudomonadota</taxon>
        <taxon>Gammaproteobacteria</taxon>
        <taxon>Oceanospirillales</taxon>
        <taxon>Saccharospirillaceae</taxon>
        <taxon>Saccharospirillum</taxon>
    </lineage>
</organism>
<sequence length="261" mass="29437">MKKSEMQESVIIFGACGRIGKVLVEAFSKKENTWVVAVDISHERLADIELVRGEKHVLDISSAESITQLFEYLMNEGRVPKYAVNTSYPIGRNYGRDFFEVEYDDFCDNISKHMGAYFVVMQQCARFATTHDVEFSLVNLSSVYGVIAPRLDVYNGTDMTMPIEYAAIKSGIQHMQQFVTSYTKGTQFRVNSISPGGIFDNQPSEFLQHYREYSRTKGMLDAEDLVGMVLCLLSPASRFICGQNIVIDDGFSIGGRHRKPT</sequence>
<accession>A0ABV7ZXX3</accession>
<evidence type="ECO:0000256" key="1">
    <source>
        <dbReference type="ARBA" id="ARBA00006484"/>
    </source>
</evidence>